<dbReference type="Gene3D" id="3.30.70.1060">
    <property type="entry name" value="Dimeric alpha+beta barrel"/>
    <property type="match status" value="1"/>
</dbReference>
<dbReference type="AlphaFoldDB" id="A0A6J4JEY7"/>
<sequence>MPQYLISVWHDDDYADNDWSDPEIQRIGQQVGALNEEMERTGVWVFGAGLQPQSTATVVRAAGGEVSMTDGPYAETKEQMGGFWVIEAADLDAALGWAGKCAAACEGPVELRPMQVGD</sequence>
<evidence type="ECO:0000256" key="1">
    <source>
        <dbReference type="ARBA" id="ARBA00007689"/>
    </source>
</evidence>
<dbReference type="EMBL" id="CADCSZ010000214">
    <property type="protein sequence ID" value="CAA9274891.1"/>
    <property type="molecule type" value="Genomic_DNA"/>
</dbReference>
<dbReference type="InterPro" id="IPR011008">
    <property type="entry name" value="Dimeric_a/b-barrel"/>
</dbReference>
<dbReference type="Pfam" id="PF03795">
    <property type="entry name" value="YCII"/>
    <property type="match status" value="1"/>
</dbReference>
<dbReference type="InterPro" id="IPR005545">
    <property type="entry name" value="YCII"/>
</dbReference>
<name>A0A6J4JEY7_9ACTN</name>
<evidence type="ECO:0000313" key="3">
    <source>
        <dbReference type="EMBL" id="CAA9274891.1"/>
    </source>
</evidence>
<feature type="domain" description="YCII-related" evidence="2">
    <location>
        <begin position="22"/>
        <end position="113"/>
    </location>
</feature>
<comment type="similarity">
    <text evidence="1">Belongs to the YciI family.</text>
</comment>
<protein>
    <recommendedName>
        <fullName evidence="2">YCII-related domain-containing protein</fullName>
    </recommendedName>
</protein>
<dbReference type="PANTHER" id="PTHR35174:SF3">
    <property type="entry name" value="BLL7171 PROTEIN"/>
    <property type="match status" value="1"/>
</dbReference>
<evidence type="ECO:0000259" key="2">
    <source>
        <dbReference type="Pfam" id="PF03795"/>
    </source>
</evidence>
<reference evidence="3" key="1">
    <citation type="submission" date="2020-02" db="EMBL/GenBank/DDBJ databases">
        <authorList>
            <person name="Meier V. D."/>
        </authorList>
    </citation>
    <scope>NUCLEOTIDE SEQUENCE</scope>
    <source>
        <strain evidence="3">AVDCRST_MAG76</strain>
    </source>
</reference>
<proteinExistence type="inferred from homology"/>
<dbReference type="PANTHER" id="PTHR35174">
    <property type="entry name" value="BLL7171 PROTEIN-RELATED"/>
    <property type="match status" value="1"/>
</dbReference>
<accession>A0A6J4JEY7</accession>
<gene>
    <name evidence="3" type="ORF">AVDCRST_MAG76-3598</name>
</gene>
<dbReference type="SUPFAM" id="SSF54909">
    <property type="entry name" value="Dimeric alpha+beta barrel"/>
    <property type="match status" value="1"/>
</dbReference>
<organism evidence="3">
    <name type="scientific">uncultured Acidimicrobiales bacterium</name>
    <dbReference type="NCBI Taxonomy" id="310071"/>
    <lineage>
        <taxon>Bacteria</taxon>
        <taxon>Bacillati</taxon>
        <taxon>Actinomycetota</taxon>
        <taxon>Acidimicrobiia</taxon>
        <taxon>Acidimicrobiales</taxon>
        <taxon>environmental samples</taxon>
    </lineage>
</organism>